<dbReference type="Pfam" id="PF13489">
    <property type="entry name" value="Methyltransf_23"/>
    <property type="match status" value="1"/>
</dbReference>
<keyword evidence="2" id="KW-0808">Transferase</keyword>
<proteinExistence type="predicted"/>
<organism evidence="3 4">
    <name type="scientific">Trichomonascus ciferrii</name>
    <dbReference type="NCBI Taxonomy" id="44093"/>
    <lineage>
        <taxon>Eukaryota</taxon>
        <taxon>Fungi</taxon>
        <taxon>Dikarya</taxon>
        <taxon>Ascomycota</taxon>
        <taxon>Saccharomycotina</taxon>
        <taxon>Dipodascomycetes</taxon>
        <taxon>Dipodascales</taxon>
        <taxon>Trichomonascaceae</taxon>
        <taxon>Trichomonascus</taxon>
        <taxon>Trichomonascus ciferrii complex</taxon>
    </lineage>
</organism>
<name>A0A642VCC7_9ASCO</name>
<keyword evidence="4" id="KW-1185">Reference proteome</keyword>
<dbReference type="EMBL" id="SWFS01000112">
    <property type="protein sequence ID" value="KAA8916285.1"/>
    <property type="molecule type" value="Genomic_DNA"/>
</dbReference>
<protein>
    <recommendedName>
        <fullName evidence="5">Methyltransferase type 11 domain-containing protein</fullName>
    </recommendedName>
</protein>
<dbReference type="SUPFAM" id="SSF53335">
    <property type="entry name" value="S-adenosyl-L-methionine-dependent methyltransferases"/>
    <property type="match status" value="1"/>
</dbReference>
<comment type="caution">
    <text evidence="3">The sequence shown here is derived from an EMBL/GenBank/DDBJ whole genome shotgun (WGS) entry which is preliminary data.</text>
</comment>
<accession>A0A642VCC7</accession>
<dbReference type="GO" id="GO:0032259">
    <property type="term" value="P:methylation"/>
    <property type="evidence" value="ECO:0007669"/>
    <property type="project" value="UniProtKB-KW"/>
</dbReference>
<evidence type="ECO:0000313" key="4">
    <source>
        <dbReference type="Proteomes" id="UP000761534"/>
    </source>
</evidence>
<dbReference type="PANTHER" id="PTHR13090:SF1">
    <property type="entry name" value="ARGININE-HYDROXYLASE NDUFAF5, MITOCHONDRIAL"/>
    <property type="match status" value="1"/>
</dbReference>
<dbReference type="GO" id="GO:0005739">
    <property type="term" value="C:mitochondrion"/>
    <property type="evidence" value="ECO:0007669"/>
    <property type="project" value="TreeGrafter"/>
</dbReference>
<dbReference type="PANTHER" id="PTHR13090">
    <property type="entry name" value="ARGININE-HYDROXYLASE NDUFAF5, MITOCHONDRIAL"/>
    <property type="match status" value="1"/>
</dbReference>
<sequence>MTGFLPRLTPKRTAFGCTFLRCMSSNPSFEVFDRKVKRIQRQRAGKNVEQSREVEYLKDEIALRTTERLAFISRHFPNVLNLGSGAGNLEKVICDPNTPDSELIQSRLGKITMVDHSENLLYRDSDPSQFDFNHKMNIERVVDDEENLEKVKFPSNSFDAVISSMSMHWINDLPGVLNRIQDILIPDGMFMGAMIGGDTLFELRTSLQLAEMERYGGMSPRLSPLADVKDVGGLMQRAKFNLLTVDVDDIIVNYPDIFALMKDLQAMGESNAVLMRPHSISRDLLFAADAIYRSMHGDSDGTLPATFRIIYMIGWKPSPTQQQPLKRGSGEINLKDALKIETPPE</sequence>
<dbReference type="GO" id="GO:0032981">
    <property type="term" value="P:mitochondrial respiratory chain complex I assembly"/>
    <property type="evidence" value="ECO:0007669"/>
    <property type="project" value="TreeGrafter"/>
</dbReference>
<evidence type="ECO:0000313" key="3">
    <source>
        <dbReference type="EMBL" id="KAA8916285.1"/>
    </source>
</evidence>
<dbReference type="InterPro" id="IPR029063">
    <property type="entry name" value="SAM-dependent_MTases_sf"/>
</dbReference>
<keyword evidence="1" id="KW-0489">Methyltransferase</keyword>
<dbReference type="VEuPathDB" id="FungiDB:TRICI_001567"/>
<evidence type="ECO:0008006" key="5">
    <source>
        <dbReference type="Google" id="ProtNLM"/>
    </source>
</evidence>
<gene>
    <name evidence="3" type="ORF">TRICI_001567</name>
</gene>
<evidence type="ECO:0000256" key="1">
    <source>
        <dbReference type="ARBA" id="ARBA00022603"/>
    </source>
</evidence>
<reference evidence="3" key="1">
    <citation type="journal article" date="2019" name="G3 (Bethesda)">
        <title>Genome Assemblies of Two Rare Opportunistic Yeast Pathogens: Diutina rugosa (syn. Candida rugosa) and Trichomonascus ciferrii (syn. Candida ciferrii).</title>
        <authorList>
            <person name="Mixao V."/>
            <person name="Saus E."/>
            <person name="Hansen A.P."/>
            <person name="Lass-Florl C."/>
            <person name="Gabaldon T."/>
        </authorList>
    </citation>
    <scope>NUCLEOTIDE SEQUENCE</scope>
    <source>
        <strain evidence="3">CBS 4856</strain>
    </source>
</reference>
<dbReference type="AlphaFoldDB" id="A0A642VCC7"/>
<evidence type="ECO:0000256" key="2">
    <source>
        <dbReference type="ARBA" id="ARBA00022679"/>
    </source>
</evidence>
<dbReference type="Gene3D" id="3.40.50.150">
    <property type="entry name" value="Vaccinia Virus protein VP39"/>
    <property type="match status" value="1"/>
</dbReference>
<dbReference type="InterPro" id="IPR050602">
    <property type="entry name" value="Malonyl-ACP_OMT"/>
</dbReference>
<dbReference type="OrthoDB" id="16816at2759"/>
<dbReference type="Proteomes" id="UP000761534">
    <property type="component" value="Unassembled WGS sequence"/>
</dbReference>
<dbReference type="GO" id="GO:0008168">
    <property type="term" value="F:methyltransferase activity"/>
    <property type="evidence" value="ECO:0007669"/>
    <property type="project" value="UniProtKB-KW"/>
</dbReference>